<dbReference type="EMBL" id="QEAN01000142">
    <property type="protein sequence ID" value="TPX46177.1"/>
    <property type="molecule type" value="Genomic_DNA"/>
</dbReference>
<name>A0A507D4C7_9FUNG</name>
<reference evidence="2 3" key="1">
    <citation type="journal article" date="2019" name="Sci. Rep.">
        <title>Comparative genomics of chytrid fungi reveal insights into the obligate biotrophic and pathogenic lifestyle of Synchytrium endobioticum.</title>
        <authorList>
            <person name="van de Vossenberg B.T.L.H."/>
            <person name="Warris S."/>
            <person name="Nguyen H.D.T."/>
            <person name="van Gent-Pelzer M.P.E."/>
            <person name="Joly D.L."/>
            <person name="van de Geest H.C."/>
            <person name="Bonants P.J.M."/>
            <person name="Smith D.S."/>
            <person name="Levesque C.A."/>
            <person name="van der Lee T.A.J."/>
        </authorList>
    </citation>
    <scope>NUCLEOTIDE SEQUENCE [LARGE SCALE GENOMIC DNA]</scope>
    <source>
        <strain evidence="2 3">MB42</strain>
    </source>
</reference>
<sequence>MRAFNQVTTATKKSPNVINDPRSSPTRSSMLPRASRKGRHSRRSSRLYRHPEVAPAPPRLHFGKSLRIPINPSIHCIDTSWSGDAVHLVP</sequence>
<comment type="caution">
    <text evidence="2">The sequence shown here is derived from an EMBL/GenBank/DDBJ whole genome shotgun (WGS) entry which is preliminary data.</text>
</comment>
<accession>A0A507D4C7</accession>
<feature type="compositionally biased region" description="Polar residues" evidence="1">
    <location>
        <begin position="1"/>
        <end position="29"/>
    </location>
</feature>
<dbReference type="Proteomes" id="UP000317494">
    <property type="component" value="Unassembled WGS sequence"/>
</dbReference>
<feature type="region of interest" description="Disordered" evidence="1">
    <location>
        <begin position="1"/>
        <end position="56"/>
    </location>
</feature>
<keyword evidence="3" id="KW-1185">Reference proteome</keyword>
<organism evidence="2 3">
    <name type="scientific">Synchytrium endobioticum</name>
    <dbReference type="NCBI Taxonomy" id="286115"/>
    <lineage>
        <taxon>Eukaryota</taxon>
        <taxon>Fungi</taxon>
        <taxon>Fungi incertae sedis</taxon>
        <taxon>Chytridiomycota</taxon>
        <taxon>Chytridiomycota incertae sedis</taxon>
        <taxon>Chytridiomycetes</taxon>
        <taxon>Synchytriales</taxon>
        <taxon>Synchytriaceae</taxon>
        <taxon>Synchytrium</taxon>
    </lineage>
</organism>
<evidence type="ECO:0000313" key="3">
    <source>
        <dbReference type="Proteomes" id="UP000317494"/>
    </source>
</evidence>
<dbReference type="AlphaFoldDB" id="A0A507D4C7"/>
<dbReference type="VEuPathDB" id="FungiDB:SeMB42_g03812"/>
<gene>
    <name evidence="2" type="ORF">SeMB42_g03812</name>
</gene>
<proteinExistence type="predicted"/>
<evidence type="ECO:0000313" key="2">
    <source>
        <dbReference type="EMBL" id="TPX46177.1"/>
    </source>
</evidence>
<evidence type="ECO:0000256" key="1">
    <source>
        <dbReference type="SAM" id="MobiDB-lite"/>
    </source>
</evidence>
<protein>
    <submittedName>
        <fullName evidence="2">Uncharacterized protein</fullName>
    </submittedName>
</protein>
<feature type="compositionally biased region" description="Basic residues" evidence="1">
    <location>
        <begin position="34"/>
        <end position="48"/>
    </location>
</feature>